<feature type="transmembrane region" description="Helical" evidence="1">
    <location>
        <begin position="6"/>
        <end position="25"/>
    </location>
</feature>
<feature type="transmembrane region" description="Helical" evidence="1">
    <location>
        <begin position="318"/>
        <end position="342"/>
    </location>
</feature>
<feature type="transmembrane region" description="Helical" evidence="1">
    <location>
        <begin position="464"/>
        <end position="485"/>
    </location>
</feature>
<dbReference type="PANTHER" id="PTHR35342">
    <property type="entry name" value="TRICARBOXYLIC TRANSPORT PROTEIN"/>
    <property type="match status" value="1"/>
</dbReference>
<protein>
    <submittedName>
        <fullName evidence="3">C4-dicarboxylate ABC transporter permease</fullName>
    </submittedName>
</protein>
<organism evidence="3 4">
    <name type="scientific">Pseudorhizobium halotolerans</name>
    <dbReference type="NCBI Taxonomy" id="1233081"/>
    <lineage>
        <taxon>Bacteria</taxon>
        <taxon>Pseudomonadati</taxon>
        <taxon>Pseudomonadota</taxon>
        <taxon>Alphaproteobacteria</taxon>
        <taxon>Hyphomicrobiales</taxon>
        <taxon>Rhizobiaceae</taxon>
        <taxon>Rhizobium/Agrobacterium group</taxon>
        <taxon>Pseudorhizobium</taxon>
    </lineage>
</organism>
<feature type="transmembrane region" description="Helical" evidence="1">
    <location>
        <begin position="147"/>
        <end position="164"/>
    </location>
</feature>
<dbReference type="Pfam" id="PF01970">
    <property type="entry name" value="TctA"/>
    <property type="match status" value="1"/>
</dbReference>
<reference evidence="3 4" key="1">
    <citation type="submission" date="2020-11" db="EMBL/GenBank/DDBJ databases">
        <authorList>
            <person name="Lassalle F."/>
        </authorList>
    </citation>
    <scope>NUCLEOTIDE SEQUENCE [LARGE SCALE GENOMIC DNA]</scope>
    <source>
        <strain evidence="3 4">AB21</strain>
    </source>
</reference>
<comment type="caution">
    <text evidence="3">The sequence shown here is derived from an EMBL/GenBank/DDBJ whole genome shotgun (WGS) entry which is preliminary data.</text>
</comment>
<name>A0ABN7JY81_9HYPH</name>
<gene>
    <name evidence="3" type="ORF">RHAB21_04602</name>
</gene>
<accession>A0ABN7JY81</accession>
<feature type="transmembrane region" description="Helical" evidence="1">
    <location>
        <begin position="32"/>
        <end position="53"/>
    </location>
</feature>
<keyword evidence="1" id="KW-1133">Transmembrane helix</keyword>
<evidence type="ECO:0000259" key="2">
    <source>
        <dbReference type="Pfam" id="PF01970"/>
    </source>
</evidence>
<keyword evidence="1" id="KW-0812">Transmembrane</keyword>
<feature type="transmembrane region" description="Helical" evidence="1">
    <location>
        <begin position="59"/>
        <end position="76"/>
    </location>
</feature>
<sequence length="509" mass="53344">MDGFTQFLSAVLAIGLSADLFVVVWATLLGIVVGMIPGLTATLGVALVTTLTFTMEPNTAILVLISVYIGAIYGGGRTAILLNIPGTPANAASALDGFPLAKQGRAGEAMAVATTGSFLGSMVGMLGLAIIAPWLAEFALDFTSFEFFWLAVFGIVLCGQLTAMDDPLKGWIAGFFGLLIAMVGQEALHAYPRFSYGIPDLEGGLGLLPVLVGAFGCAEVFVVMRQEATQLVASKVGNVLSSAFSSFRFAKTWLRSGAIGTFMGVVPGVGEDMGAWVSYAAAKRASKTPEEFGKGSADGLLAAETGNNAAVPGALIPVLTLAIPGSAPAAVLLAAMIIHGLRPGPLIMITQADFFYSVVAMVFWASVAMLVLGLMLTRPLLYVLRIRREWLMGAIFVLCVVGSFAIAGRIFDVWVMIAFGLIGFVMRETGFPVAPMILGVVLGPILDNNLRRSLSISQGDPLQFVSRPISIVIACMVLAIILLSLPPAQYALRAALARLSSRGRRSADG</sequence>
<evidence type="ECO:0000313" key="4">
    <source>
        <dbReference type="Proteomes" id="UP000601041"/>
    </source>
</evidence>
<feature type="transmembrane region" description="Helical" evidence="1">
    <location>
        <begin position="203"/>
        <end position="224"/>
    </location>
</feature>
<dbReference type="EMBL" id="CABFWE030000013">
    <property type="protein sequence ID" value="CAD7054121.1"/>
    <property type="molecule type" value="Genomic_DNA"/>
</dbReference>
<proteinExistence type="predicted"/>
<feature type="domain" description="DUF112" evidence="2">
    <location>
        <begin position="20"/>
        <end position="438"/>
    </location>
</feature>
<dbReference type="PANTHER" id="PTHR35342:SF5">
    <property type="entry name" value="TRICARBOXYLIC TRANSPORT PROTEIN"/>
    <property type="match status" value="1"/>
</dbReference>
<evidence type="ECO:0000256" key="1">
    <source>
        <dbReference type="SAM" id="Phobius"/>
    </source>
</evidence>
<feature type="transmembrane region" description="Helical" evidence="1">
    <location>
        <begin position="389"/>
        <end position="411"/>
    </location>
</feature>
<dbReference type="RefSeq" id="WP_142589689.1">
    <property type="nucleotide sequence ID" value="NZ_CABFWE030000013.1"/>
</dbReference>
<feature type="transmembrane region" description="Helical" evidence="1">
    <location>
        <begin position="354"/>
        <end position="377"/>
    </location>
</feature>
<dbReference type="InterPro" id="IPR002823">
    <property type="entry name" value="DUF112_TM"/>
</dbReference>
<keyword evidence="1" id="KW-0472">Membrane</keyword>
<feature type="transmembrane region" description="Helical" evidence="1">
    <location>
        <begin position="417"/>
        <end position="443"/>
    </location>
</feature>
<feature type="transmembrane region" description="Helical" evidence="1">
    <location>
        <begin position="109"/>
        <end position="135"/>
    </location>
</feature>
<dbReference type="Proteomes" id="UP000601041">
    <property type="component" value="Unassembled WGS sequence"/>
</dbReference>
<evidence type="ECO:0000313" key="3">
    <source>
        <dbReference type="EMBL" id="CAD7054121.1"/>
    </source>
</evidence>
<keyword evidence="4" id="KW-1185">Reference proteome</keyword>